<feature type="signal peptide" evidence="3">
    <location>
        <begin position="1"/>
        <end position="28"/>
    </location>
</feature>
<reference evidence="5 6" key="1">
    <citation type="submission" date="2019-08" db="EMBL/GenBank/DDBJ databases">
        <title>Amphibian skin-associated Pigmentiphaga: genome sequence and occurrence across geography and hosts.</title>
        <authorList>
            <person name="Bletz M.C."/>
            <person name="Bunk B."/>
            <person name="Sproeer C."/>
            <person name="Biwer P."/>
            <person name="Reiter S."/>
            <person name="Rabemananjara F.C.E."/>
            <person name="Schulz S."/>
            <person name="Overmann J."/>
            <person name="Vences M."/>
        </authorList>
    </citation>
    <scope>NUCLEOTIDE SEQUENCE [LARGE SCALE GENOMIC DNA]</scope>
    <source>
        <strain evidence="5 6">Mada1488</strain>
    </source>
</reference>
<proteinExistence type="inferred from homology"/>
<dbReference type="Pfam" id="PF00496">
    <property type="entry name" value="SBP_bac_5"/>
    <property type="match status" value="1"/>
</dbReference>
<evidence type="ECO:0000259" key="4">
    <source>
        <dbReference type="Pfam" id="PF00496"/>
    </source>
</evidence>
<dbReference type="GO" id="GO:0030288">
    <property type="term" value="C:outer membrane-bounded periplasmic space"/>
    <property type="evidence" value="ECO:0007669"/>
    <property type="project" value="UniProtKB-ARBA"/>
</dbReference>
<dbReference type="EMBL" id="CP043046">
    <property type="protein sequence ID" value="QEI06758.1"/>
    <property type="molecule type" value="Genomic_DNA"/>
</dbReference>
<dbReference type="Gene3D" id="3.10.105.10">
    <property type="entry name" value="Dipeptide-binding Protein, Domain 3"/>
    <property type="match status" value="1"/>
</dbReference>
<keyword evidence="2 3" id="KW-0732">Signal</keyword>
<dbReference type="GO" id="GO:0015833">
    <property type="term" value="P:peptide transport"/>
    <property type="evidence" value="ECO:0007669"/>
    <property type="project" value="TreeGrafter"/>
</dbReference>
<evidence type="ECO:0000313" key="6">
    <source>
        <dbReference type="Proteomes" id="UP000325161"/>
    </source>
</evidence>
<dbReference type="Gene3D" id="3.90.76.10">
    <property type="entry name" value="Dipeptide-binding Protein, Domain 1"/>
    <property type="match status" value="1"/>
</dbReference>
<dbReference type="PROSITE" id="PS01040">
    <property type="entry name" value="SBP_BACTERIAL_5"/>
    <property type="match status" value="1"/>
</dbReference>
<dbReference type="InterPro" id="IPR030678">
    <property type="entry name" value="Peptide/Ni-bd"/>
</dbReference>
<gene>
    <name evidence="5" type="ORF">FXN63_13635</name>
</gene>
<dbReference type="Proteomes" id="UP000325161">
    <property type="component" value="Chromosome"/>
</dbReference>
<name>A0A5C0AWR1_9BURK</name>
<evidence type="ECO:0000256" key="3">
    <source>
        <dbReference type="SAM" id="SignalP"/>
    </source>
</evidence>
<dbReference type="InterPro" id="IPR000914">
    <property type="entry name" value="SBP_5_dom"/>
</dbReference>
<keyword evidence="6" id="KW-1185">Reference proteome</keyword>
<dbReference type="AlphaFoldDB" id="A0A5C0AWR1"/>
<dbReference type="PANTHER" id="PTHR30290">
    <property type="entry name" value="PERIPLASMIC BINDING COMPONENT OF ABC TRANSPORTER"/>
    <property type="match status" value="1"/>
</dbReference>
<dbReference type="CDD" id="cd08512">
    <property type="entry name" value="PBP2_NikA_DppA_OppA_like_7"/>
    <property type="match status" value="1"/>
</dbReference>
<dbReference type="PIRSF" id="PIRSF002741">
    <property type="entry name" value="MppA"/>
    <property type="match status" value="1"/>
</dbReference>
<dbReference type="GO" id="GO:1904680">
    <property type="term" value="F:peptide transmembrane transporter activity"/>
    <property type="evidence" value="ECO:0007669"/>
    <property type="project" value="TreeGrafter"/>
</dbReference>
<comment type="similarity">
    <text evidence="1">Belongs to the bacterial solute-binding protein 5 family.</text>
</comment>
<accession>A0A5C0AWR1</accession>
<dbReference type="InterPro" id="IPR039424">
    <property type="entry name" value="SBP_5"/>
</dbReference>
<feature type="domain" description="Solute-binding protein family 5" evidence="4">
    <location>
        <begin position="78"/>
        <end position="438"/>
    </location>
</feature>
<dbReference type="GO" id="GO:0043190">
    <property type="term" value="C:ATP-binding cassette (ABC) transporter complex"/>
    <property type="evidence" value="ECO:0007669"/>
    <property type="project" value="InterPro"/>
</dbReference>
<feature type="chain" id="PRO_5023038786" evidence="3">
    <location>
        <begin position="29"/>
        <end position="533"/>
    </location>
</feature>
<evidence type="ECO:0000313" key="5">
    <source>
        <dbReference type="EMBL" id="QEI06758.1"/>
    </source>
</evidence>
<dbReference type="SUPFAM" id="SSF53850">
    <property type="entry name" value="Periplasmic binding protein-like II"/>
    <property type="match status" value="1"/>
</dbReference>
<evidence type="ECO:0000256" key="1">
    <source>
        <dbReference type="ARBA" id="ARBA00005695"/>
    </source>
</evidence>
<dbReference type="OrthoDB" id="9801799at2"/>
<dbReference type="InterPro" id="IPR023765">
    <property type="entry name" value="SBP_5_CS"/>
</dbReference>
<dbReference type="Gene3D" id="3.40.190.10">
    <property type="entry name" value="Periplasmic binding protein-like II"/>
    <property type="match status" value="1"/>
</dbReference>
<dbReference type="RefSeq" id="WP_148815686.1">
    <property type="nucleotide sequence ID" value="NZ_CP043046.1"/>
</dbReference>
<dbReference type="PANTHER" id="PTHR30290:SF34">
    <property type="entry name" value="ABC TRANSPORTER, PERIPLASMIC OLIGO-PEPTIDE BINDING PROTEIN, PUTATIVE-RELATED"/>
    <property type="match status" value="1"/>
</dbReference>
<sequence>MKLAFTRSLAAVLVTTAFAVSAPAPASAATPKDFLVIATLLDEFISLDPAEVYELLPQEYVAATYDRLIRVNLDKPSEFKGDLAESWTVSDDGLTFTFKLKKGIKFHSGNALTADDVVWSLQRVALLNKGAASVIASIGLDKDTAKTAVTKVDDYTIAVKTDRRYASTFVLNVLGSWPASVVDSKLLISKAVDNDYGNGWLKTNEAGSGGYKLVKWTANESLIMQRNDDYRVPQAMKRIVMRHVAESASKRLLLEAGDVDSARELSPDDIAALQKTGKVNVLAVPQVTLLYLGLNVKNPNLAKPEVQEAIKWLVDYDNIQANLLKTTYKVHQAFLPEGFLGAVNTNPYKRDVEKAKTLLAKAGLPNGFTVTIDVRSGYPYADIAQAVQANLAQGGIKAELIQADNKQTLAKYRARQHDIYLGEWAADYIDPHSNAQGFAWNPDNSDKSAFKLLAWRNSWDIPALTKRTDAALAEPETAKREQAYQAMQKDFMANSPFVLMFQKVMPVVQRKEVSGIVYGPINDLTSYQGAKKQ</sequence>
<dbReference type="KEGG" id="pacr:FXN63_13635"/>
<protein>
    <submittedName>
        <fullName evidence="5">ABC transporter substrate-binding protein</fullName>
    </submittedName>
</protein>
<organism evidence="5 6">
    <name type="scientific">Pigmentiphaga aceris</name>
    <dbReference type="NCBI Taxonomy" id="1940612"/>
    <lineage>
        <taxon>Bacteria</taxon>
        <taxon>Pseudomonadati</taxon>
        <taxon>Pseudomonadota</taxon>
        <taxon>Betaproteobacteria</taxon>
        <taxon>Burkholderiales</taxon>
        <taxon>Alcaligenaceae</taxon>
        <taxon>Pigmentiphaga</taxon>
    </lineage>
</organism>
<evidence type="ECO:0000256" key="2">
    <source>
        <dbReference type="ARBA" id="ARBA00022729"/>
    </source>
</evidence>